<dbReference type="PANTHER" id="PTHR45339">
    <property type="entry name" value="HYBRID SIGNAL TRANSDUCTION HISTIDINE KINASE J"/>
    <property type="match status" value="1"/>
</dbReference>
<dbReference type="GO" id="GO:0005524">
    <property type="term" value="F:ATP binding"/>
    <property type="evidence" value="ECO:0007669"/>
    <property type="project" value="UniProtKB-KW"/>
</dbReference>
<keyword evidence="8" id="KW-0732">Signal</keyword>
<dbReference type="InterPro" id="IPR003594">
    <property type="entry name" value="HATPase_dom"/>
</dbReference>
<dbReference type="InterPro" id="IPR036890">
    <property type="entry name" value="HATPase_C_sf"/>
</dbReference>
<dbReference type="GO" id="GO:0005886">
    <property type="term" value="C:plasma membrane"/>
    <property type="evidence" value="ECO:0007669"/>
    <property type="project" value="UniProtKB-SubCell"/>
</dbReference>
<dbReference type="SUPFAM" id="SSF52172">
    <property type="entry name" value="CheY-like"/>
    <property type="match status" value="2"/>
</dbReference>
<feature type="domain" description="HPt" evidence="26">
    <location>
        <begin position="962"/>
        <end position="1055"/>
    </location>
</feature>
<keyword evidence="12 22" id="KW-1133">Transmembrane helix</keyword>
<evidence type="ECO:0000256" key="2">
    <source>
        <dbReference type="ARBA" id="ARBA00004651"/>
    </source>
</evidence>
<evidence type="ECO:0000256" key="12">
    <source>
        <dbReference type="ARBA" id="ARBA00022989"/>
    </source>
</evidence>
<feature type="domain" description="Response regulatory" evidence="24">
    <location>
        <begin position="639"/>
        <end position="761"/>
    </location>
</feature>
<evidence type="ECO:0000256" key="17">
    <source>
        <dbReference type="ARBA" id="ARBA00070152"/>
    </source>
</evidence>
<dbReference type="InterPro" id="IPR036641">
    <property type="entry name" value="HPT_dom_sf"/>
</dbReference>
<sequence>MRPLGIKAKVALATTVTTIVTIALVTALQAQRMQADFSRVLFAQQDALITRTAHELDEKVILLRDIVAESARWQPDEICNDAPALRAHYDYRAVLRLFDDILVVNPAGIVVADVPALPGRPGVSVADRAYFQRVLKERTALVTEPLIGRANKQPIVQMVAPVLSEDGEVACVLIGVLRLYRDNLLGHLRTARVGRTGYYYIVTGYEPSIYVVHPDPARLMQPRNPQGYPSTLRAIREGFEGTVISTDARGMRALQSYRRLKTVPWILIASLPASEAFEPFEDLLSRLALWGTLASLMAAAVITWITLRLMSPLVRLRDSIRELRGDPQHFKPVPVTSRDEIGELTGAFNDLMRERSAADGRARELMDEVETRAVELERARDRAEAANRAKSDFVANMSHEIRTPMNAVLGMAQLLQNTALTTQQRKYLRMIRTAGDSLLGILNDVLDYSKIEAQRMELSPVEFNLDDSMATLATTMTMSAGDKELELAIVVEPDVPRLLRGDALRLQQILVNLAGNAIKFTAQGEVVVEVRLGSGSGSAQESGSGAVLCFEVRDTGMGMNPEQLSHLFQAFTQADESITRRFGGTGLGLAISRRLIELMGGEIHVDSEPGQGSRFWFELPFGVVQRQETPRQPAVGHFAVLVADDNATSRNLIGRLIRAWGWEADVVDSGSAALAMYAFRMRNGRPYDVVLADWHMSGPDGHAPAVAIRREADGRAQPIVVMLNAFARERLEEISKSAEADAVLVKPITSSTLFDALHQALAAKAGADDAAPAADSHAGRLQGVHFLLVEDNALNQAVARGLLEHAGATLDVAGDGQQAIDMLRADAQRYDIVLMDMQMPVLDGFSATAAIRNELLLGLPVVAMTAGVLASERDRCVAAGITDFIAKPVVVDEMMTVIDRYVPAQRRPPVQEPRSLQEMNPPVPRDVDRQDVDRQDVPGAQDGEPVFSMDSLGRVMGRDPKGRALMRRMVEGALEGGMAPADEADHALAVGNLEAAAHIFHALRGAIGVLGAKRLIRATMEAERAIAELPAGRLAPHFAAVRHELALVLEAGRAWLDEDVPVQ</sequence>
<dbReference type="SMART" id="SM00388">
    <property type="entry name" value="HisKA"/>
    <property type="match status" value="1"/>
</dbReference>
<dbReference type="PANTHER" id="PTHR45339:SF1">
    <property type="entry name" value="HYBRID SIGNAL TRANSDUCTION HISTIDINE KINASE J"/>
    <property type="match status" value="1"/>
</dbReference>
<comment type="subcellular location">
    <subcellularLocation>
        <location evidence="2">Cell membrane</location>
        <topology evidence="2">Multi-pass membrane protein</topology>
    </subcellularLocation>
</comment>
<comment type="function">
    <text evidence="16">Member of the two-component regulatory system BvgS/BvgA. Phosphorylates BvgA via a four-step phosphorelay in response to environmental signals.</text>
</comment>
<evidence type="ECO:0000256" key="6">
    <source>
        <dbReference type="ARBA" id="ARBA00022679"/>
    </source>
</evidence>
<feature type="modified residue" description="Phosphohistidine" evidence="18">
    <location>
        <position position="1001"/>
    </location>
</feature>
<dbReference type="SUPFAM" id="SSF47384">
    <property type="entry name" value="Homodimeric domain of signal transducing histidine kinase"/>
    <property type="match status" value="1"/>
</dbReference>
<evidence type="ECO:0000256" key="5">
    <source>
        <dbReference type="ARBA" id="ARBA00022553"/>
    </source>
</evidence>
<dbReference type="InterPro" id="IPR005467">
    <property type="entry name" value="His_kinase_dom"/>
</dbReference>
<dbReference type="CDD" id="cd12914">
    <property type="entry name" value="PDC1_DGC_like"/>
    <property type="match status" value="1"/>
</dbReference>
<keyword evidence="20" id="KW-0175">Coiled coil</keyword>
<dbReference type="PROSITE" id="PS50885">
    <property type="entry name" value="HAMP"/>
    <property type="match status" value="1"/>
</dbReference>
<keyword evidence="28" id="KW-1185">Reference proteome</keyword>
<comment type="catalytic activity">
    <reaction evidence="1">
        <text>ATP + protein L-histidine = ADP + protein N-phospho-L-histidine.</text>
        <dbReference type="EC" id="2.7.13.3"/>
    </reaction>
</comment>
<dbReference type="Gene3D" id="6.10.340.10">
    <property type="match status" value="1"/>
</dbReference>
<evidence type="ECO:0000313" key="27">
    <source>
        <dbReference type="EMBL" id="MUI13543.1"/>
    </source>
</evidence>
<evidence type="ECO:0000256" key="20">
    <source>
        <dbReference type="SAM" id="Coils"/>
    </source>
</evidence>
<dbReference type="CDD" id="cd18774">
    <property type="entry name" value="PDC2_HK_sensor"/>
    <property type="match status" value="1"/>
</dbReference>
<dbReference type="GO" id="GO:0000155">
    <property type="term" value="F:phosphorelay sensor kinase activity"/>
    <property type="evidence" value="ECO:0007669"/>
    <property type="project" value="InterPro"/>
</dbReference>
<keyword evidence="11" id="KW-0067">ATP-binding</keyword>
<dbReference type="InterPro" id="IPR004358">
    <property type="entry name" value="Sig_transdc_His_kin-like_C"/>
</dbReference>
<keyword evidence="7 22" id="KW-0812">Transmembrane</keyword>
<feature type="transmembrane region" description="Helical" evidence="22">
    <location>
        <begin position="287"/>
        <end position="307"/>
    </location>
</feature>
<name>A0A6I3XGP2_9BURK</name>
<protein>
    <recommendedName>
        <fullName evidence="17">Virulence sensor protein BvgS</fullName>
        <ecNumber evidence="3">2.7.13.3</ecNumber>
    </recommendedName>
</protein>
<evidence type="ECO:0000256" key="3">
    <source>
        <dbReference type="ARBA" id="ARBA00012438"/>
    </source>
</evidence>
<dbReference type="CDD" id="cd00082">
    <property type="entry name" value="HisKA"/>
    <property type="match status" value="1"/>
</dbReference>
<comment type="caution">
    <text evidence="27">The sequence shown here is derived from an EMBL/GenBank/DDBJ whole genome shotgun (WGS) entry which is preliminary data.</text>
</comment>
<keyword evidence="9" id="KW-0547">Nucleotide-binding</keyword>
<evidence type="ECO:0000259" key="26">
    <source>
        <dbReference type="PROSITE" id="PS50894"/>
    </source>
</evidence>
<evidence type="ECO:0000313" key="28">
    <source>
        <dbReference type="Proteomes" id="UP000431684"/>
    </source>
</evidence>
<dbReference type="EC" id="2.7.13.3" evidence="3"/>
<dbReference type="InterPro" id="IPR036097">
    <property type="entry name" value="HisK_dim/P_sf"/>
</dbReference>
<evidence type="ECO:0000256" key="16">
    <source>
        <dbReference type="ARBA" id="ARBA00058004"/>
    </source>
</evidence>
<evidence type="ECO:0000256" key="19">
    <source>
        <dbReference type="PROSITE-ProRule" id="PRU00169"/>
    </source>
</evidence>
<dbReference type="InterPro" id="IPR001789">
    <property type="entry name" value="Sig_transdc_resp-reg_receiver"/>
</dbReference>
<dbReference type="AlphaFoldDB" id="A0A6I3XGP2"/>
<evidence type="ECO:0000256" key="22">
    <source>
        <dbReference type="SAM" id="Phobius"/>
    </source>
</evidence>
<evidence type="ECO:0000256" key="9">
    <source>
        <dbReference type="ARBA" id="ARBA00022741"/>
    </source>
</evidence>
<dbReference type="Gene3D" id="3.30.450.20">
    <property type="entry name" value="PAS domain"/>
    <property type="match status" value="1"/>
</dbReference>
<feature type="modified residue" description="4-aspartylphosphate" evidence="19">
    <location>
        <position position="693"/>
    </location>
</feature>
<proteinExistence type="predicted"/>
<dbReference type="CDD" id="cd06225">
    <property type="entry name" value="HAMP"/>
    <property type="match status" value="1"/>
</dbReference>
<evidence type="ECO:0000256" key="1">
    <source>
        <dbReference type="ARBA" id="ARBA00000085"/>
    </source>
</evidence>
<dbReference type="PROSITE" id="PS50894">
    <property type="entry name" value="HPT"/>
    <property type="match status" value="1"/>
</dbReference>
<dbReference type="CDD" id="cd17546">
    <property type="entry name" value="REC_hyHK_CKI1_RcsC-like"/>
    <property type="match status" value="2"/>
</dbReference>
<dbReference type="Pfam" id="PF00672">
    <property type="entry name" value="HAMP"/>
    <property type="match status" value="1"/>
</dbReference>
<evidence type="ECO:0000256" key="7">
    <source>
        <dbReference type="ARBA" id="ARBA00022692"/>
    </source>
</evidence>
<feature type="coiled-coil region" evidence="20">
    <location>
        <begin position="362"/>
        <end position="396"/>
    </location>
</feature>
<dbReference type="Pfam" id="PF00512">
    <property type="entry name" value="HisKA"/>
    <property type="match status" value="1"/>
</dbReference>
<evidence type="ECO:0000256" key="14">
    <source>
        <dbReference type="ARBA" id="ARBA00023026"/>
    </source>
</evidence>
<evidence type="ECO:0000259" key="23">
    <source>
        <dbReference type="PROSITE" id="PS50109"/>
    </source>
</evidence>
<feature type="domain" description="HAMP" evidence="25">
    <location>
        <begin position="307"/>
        <end position="360"/>
    </location>
</feature>
<organism evidence="27 28">
    <name type="scientific">Pseudoduganella dura</name>
    <dbReference type="NCBI Taxonomy" id="321982"/>
    <lineage>
        <taxon>Bacteria</taxon>
        <taxon>Pseudomonadati</taxon>
        <taxon>Pseudomonadota</taxon>
        <taxon>Betaproteobacteria</taxon>
        <taxon>Burkholderiales</taxon>
        <taxon>Oxalobacteraceae</taxon>
        <taxon>Telluria group</taxon>
        <taxon>Pseudoduganella</taxon>
    </lineage>
</organism>
<dbReference type="Proteomes" id="UP000431684">
    <property type="component" value="Unassembled WGS sequence"/>
</dbReference>
<dbReference type="EMBL" id="WNWM01000002">
    <property type="protein sequence ID" value="MUI13543.1"/>
    <property type="molecule type" value="Genomic_DNA"/>
</dbReference>
<feature type="domain" description="Response regulatory" evidence="24">
    <location>
        <begin position="785"/>
        <end position="902"/>
    </location>
</feature>
<keyword evidence="10" id="KW-0418">Kinase</keyword>
<dbReference type="Gene3D" id="3.40.50.2300">
    <property type="match status" value="2"/>
</dbReference>
<dbReference type="Gene3D" id="3.30.565.10">
    <property type="entry name" value="Histidine kinase-like ATPase, C-terminal domain"/>
    <property type="match status" value="1"/>
</dbReference>
<dbReference type="InterPro" id="IPR008207">
    <property type="entry name" value="Sig_transdc_His_kin_Hpt_dom"/>
</dbReference>
<dbReference type="SMART" id="SM00304">
    <property type="entry name" value="HAMP"/>
    <property type="match status" value="1"/>
</dbReference>
<dbReference type="Gene3D" id="1.10.287.130">
    <property type="match status" value="1"/>
</dbReference>
<evidence type="ECO:0000256" key="11">
    <source>
        <dbReference type="ARBA" id="ARBA00022840"/>
    </source>
</evidence>
<evidence type="ECO:0000256" key="4">
    <source>
        <dbReference type="ARBA" id="ARBA00022475"/>
    </source>
</evidence>
<dbReference type="FunFam" id="3.30.565.10:FF:000010">
    <property type="entry name" value="Sensor histidine kinase RcsC"/>
    <property type="match status" value="1"/>
</dbReference>
<dbReference type="FunFam" id="1.10.287.130:FF:000003">
    <property type="entry name" value="Histidine kinase"/>
    <property type="match status" value="1"/>
</dbReference>
<dbReference type="PROSITE" id="PS50110">
    <property type="entry name" value="RESPONSE_REGULATORY"/>
    <property type="match status" value="2"/>
</dbReference>
<dbReference type="Pfam" id="PF00072">
    <property type="entry name" value="Response_reg"/>
    <property type="match status" value="2"/>
</dbReference>
<dbReference type="SUPFAM" id="SSF47226">
    <property type="entry name" value="Histidine-containing phosphotransfer domain, HPT domain"/>
    <property type="match status" value="1"/>
</dbReference>
<dbReference type="SUPFAM" id="SSF55874">
    <property type="entry name" value="ATPase domain of HSP90 chaperone/DNA topoisomerase II/histidine kinase"/>
    <property type="match status" value="1"/>
</dbReference>
<gene>
    <name evidence="27" type="ORF">GJV26_13880</name>
</gene>
<dbReference type="RefSeq" id="WP_189441600.1">
    <property type="nucleotide sequence ID" value="NZ_BMWU01000001.1"/>
</dbReference>
<reference evidence="27 28" key="1">
    <citation type="submission" date="2019-11" db="EMBL/GenBank/DDBJ databases">
        <title>Draft Genome Sequences of Six Type Strains of the Genus Massilia.</title>
        <authorList>
            <person name="Miess H."/>
            <person name="Frediansyah A."/>
            <person name="Goeker M."/>
            <person name="Gross H."/>
        </authorList>
    </citation>
    <scope>NUCLEOTIDE SEQUENCE [LARGE SCALE GENOMIC DNA]</scope>
    <source>
        <strain evidence="27 28">DSM 17513</strain>
    </source>
</reference>
<dbReference type="InterPro" id="IPR003660">
    <property type="entry name" value="HAMP_dom"/>
</dbReference>
<dbReference type="Gene3D" id="1.20.120.160">
    <property type="entry name" value="HPT domain"/>
    <property type="match status" value="1"/>
</dbReference>
<evidence type="ECO:0000259" key="24">
    <source>
        <dbReference type="PROSITE" id="PS50110"/>
    </source>
</evidence>
<keyword evidence="4" id="KW-1003">Cell membrane</keyword>
<dbReference type="CDD" id="cd16922">
    <property type="entry name" value="HATPase_EvgS-ArcB-TorS-like"/>
    <property type="match status" value="1"/>
</dbReference>
<feature type="domain" description="Histidine kinase" evidence="23">
    <location>
        <begin position="396"/>
        <end position="623"/>
    </location>
</feature>
<evidence type="ECO:0000256" key="10">
    <source>
        <dbReference type="ARBA" id="ARBA00022777"/>
    </source>
</evidence>
<dbReference type="SMART" id="SM00448">
    <property type="entry name" value="REC"/>
    <property type="match status" value="2"/>
</dbReference>
<evidence type="ECO:0000256" key="21">
    <source>
        <dbReference type="SAM" id="MobiDB-lite"/>
    </source>
</evidence>
<keyword evidence="5 19" id="KW-0597">Phosphoprotein</keyword>
<dbReference type="InterPro" id="IPR003661">
    <property type="entry name" value="HisK_dim/P_dom"/>
</dbReference>
<feature type="region of interest" description="Disordered" evidence="21">
    <location>
        <begin position="906"/>
        <end position="953"/>
    </location>
</feature>
<evidence type="ECO:0000256" key="13">
    <source>
        <dbReference type="ARBA" id="ARBA00023012"/>
    </source>
</evidence>
<dbReference type="PRINTS" id="PR00344">
    <property type="entry name" value="BCTRLSENSOR"/>
</dbReference>
<feature type="modified residue" description="4-aspartylphosphate" evidence="19">
    <location>
        <position position="836"/>
    </location>
</feature>
<keyword evidence="14" id="KW-0843">Virulence</keyword>
<evidence type="ECO:0000256" key="15">
    <source>
        <dbReference type="ARBA" id="ARBA00023136"/>
    </source>
</evidence>
<dbReference type="PROSITE" id="PS50109">
    <property type="entry name" value="HIS_KIN"/>
    <property type="match status" value="1"/>
</dbReference>
<accession>A0A6I3XGP2</accession>
<dbReference type="SMART" id="SM00387">
    <property type="entry name" value="HATPase_c"/>
    <property type="match status" value="1"/>
</dbReference>
<dbReference type="Pfam" id="PF02518">
    <property type="entry name" value="HATPase_c"/>
    <property type="match status" value="1"/>
</dbReference>
<feature type="compositionally biased region" description="Basic and acidic residues" evidence="21">
    <location>
        <begin position="925"/>
        <end position="936"/>
    </location>
</feature>
<dbReference type="InterPro" id="IPR011006">
    <property type="entry name" value="CheY-like_superfamily"/>
</dbReference>
<evidence type="ECO:0000256" key="8">
    <source>
        <dbReference type="ARBA" id="ARBA00022729"/>
    </source>
</evidence>
<keyword evidence="6" id="KW-0808">Transferase</keyword>
<keyword evidence="15 22" id="KW-0472">Membrane</keyword>
<keyword evidence="13" id="KW-0902">Two-component regulatory system</keyword>
<evidence type="ECO:0000259" key="25">
    <source>
        <dbReference type="PROSITE" id="PS50885"/>
    </source>
</evidence>
<evidence type="ECO:0000256" key="18">
    <source>
        <dbReference type="PROSITE-ProRule" id="PRU00110"/>
    </source>
</evidence>